<comment type="caution">
    <text evidence="2">The sequence shown here is derived from an EMBL/GenBank/DDBJ whole genome shotgun (WGS) entry which is preliminary data.</text>
</comment>
<dbReference type="Proteomes" id="UP000321750">
    <property type="component" value="Unassembled WGS sequence"/>
</dbReference>
<keyword evidence="3" id="KW-1185">Reference proteome</keyword>
<gene>
    <name evidence="2" type="ORF">MGN01_35320</name>
</gene>
<dbReference type="InterPro" id="IPR025285">
    <property type="entry name" value="DUF4145"/>
</dbReference>
<proteinExistence type="predicted"/>
<sequence length="245" mass="26468">MAILMTDCPHCGLSKASMKLTAIKNWPPEVDVPIGYANTKIKKFNLSASANCPACNRPVGAVVQHKEGAAAHVQSPQEADRLLKSESELSVLGYVVTELYPPPPEPRIPDHLPEDCERAFAQAERAFARKDTDAAGMMYRKSLEAAFKIVYPTAKGSLQARINALVKSHELPTAIGEWAHEVRAIGNDAAHEVDTLSEQDMIAARGFVDAVLRYAISLPKEIELRRAETVVAGAASAELAETANA</sequence>
<feature type="domain" description="DUF4145" evidence="1">
    <location>
        <begin position="123"/>
        <end position="205"/>
    </location>
</feature>
<dbReference type="AlphaFoldDB" id="A0A512JP00"/>
<evidence type="ECO:0000313" key="3">
    <source>
        <dbReference type="Proteomes" id="UP000321750"/>
    </source>
</evidence>
<accession>A0A512JP00</accession>
<evidence type="ECO:0000259" key="1">
    <source>
        <dbReference type="Pfam" id="PF13643"/>
    </source>
</evidence>
<organism evidence="2 3">
    <name type="scientific">Methylobacterium gnaphalii</name>
    <dbReference type="NCBI Taxonomy" id="1010610"/>
    <lineage>
        <taxon>Bacteria</taxon>
        <taxon>Pseudomonadati</taxon>
        <taxon>Pseudomonadota</taxon>
        <taxon>Alphaproteobacteria</taxon>
        <taxon>Hyphomicrobiales</taxon>
        <taxon>Methylobacteriaceae</taxon>
        <taxon>Methylobacterium</taxon>
    </lineage>
</organism>
<reference evidence="2 3" key="1">
    <citation type="submission" date="2019-07" db="EMBL/GenBank/DDBJ databases">
        <title>Whole genome shotgun sequence of Methylobacterium gnaphalii NBRC 107716.</title>
        <authorList>
            <person name="Hosoyama A."/>
            <person name="Uohara A."/>
            <person name="Ohji S."/>
            <person name="Ichikawa N."/>
        </authorList>
    </citation>
    <scope>NUCLEOTIDE SEQUENCE [LARGE SCALE GENOMIC DNA]</scope>
    <source>
        <strain evidence="2 3">NBRC 107716</strain>
    </source>
</reference>
<dbReference type="Pfam" id="PF13643">
    <property type="entry name" value="DUF4145"/>
    <property type="match status" value="1"/>
</dbReference>
<evidence type="ECO:0000313" key="2">
    <source>
        <dbReference type="EMBL" id="GEP11687.1"/>
    </source>
</evidence>
<name>A0A512JP00_9HYPH</name>
<dbReference type="EMBL" id="BJZV01000022">
    <property type="protein sequence ID" value="GEP11687.1"/>
    <property type="molecule type" value="Genomic_DNA"/>
</dbReference>
<protein>
    <recommendedName>
        <fullName evidence="1">DUF4145 domain-containing protein</fullName>
    </recommendedName>
</protein>
<dbReference type="OrthoDB" id="6712829at2"/>